<evidence type="ECO:0000256" key="1">
    <source>
        <dbReference type="SAM" id="Phobius"/>
    </source>
</evidence>
<protein>
    <recommendedName>
        <fullName evidence="4">DUF3159 domain-containing protein</fullName>
    </recommendedName>
</protein>
<keyword evidence="3" id="KW-1185">Reference proteome</keyword>
<feature type="transmembrane region" description="Helical" evidence="1">
    <location>
        <begin position="120"/>
        <end position="143"/>
    </location>
</feature>
<keyword evidence="1" id="KW-0472">Membrane</keyword>
<feature type="transmembrane region" description="Helical" evidence="1">
    <location>
        <begin position="52"/>
        <end position="70"/>
    </location>
</feature>
<evidence type="ECO:0008006" key="4">
    <source>
        <dbReference type="Google" id="ProtNLM"/>
    </source>
</evidence>
<organism evidence="2 3">
    <name type="scientific">Bailinhaonella thermotolerans</name>
    <dbReference type="NCBI Taxonomy" id="1070861"/>
    <lineage>
        <taxon>Bacteria</taxon>
        <taxon>Bacillati</taxon>
        <taxon>Actinomycetota</taxon>
        <taxon>Actinomycetes</taxon>
        <taxon>Streptosporangiales</taxon>
        <taxon>Streptosporangiaceae</taxon>
        <taxon>Bailinhaonella</taxon>
    </lineage>
</organism>
<feature type="transmembrane region" description="Helical" evidence="1">
    <location>
        <begin position="23"/>
        <end position="40"/>
    </location>
</feature>
<accession>A0A3A4AUC8</accession>
<reference evidence="2 3" key="1">
    <citation type="submission" date="2018-09" db="EMBL/GenBank/DDBJ databases">
        <title>YIM 75507 draft genome.</title>
        <authorList>
            <person name="Tang S."/>
            <person name="Feng Y."/>
        </authorList>
    </citation>
    <scope>NUCLEOTIDE SEQUENCE [LARGE SCALE GENOMIC DNA]</scope>
    <source>
        <strain evidence="2 3">YIM 75507</strain>
    </source>
</reference>
<name>A0A3A4AUC8_9ACTN</name>
<sequence>MLRGLIHFIPWIAYGFVATSDEWRLGAVVGLVAAVALVAFDRRGGKGWDQMVIGLSAVAFFAPLTVYSFVQPGSPLTMYGPALVNVWLALTAWGSLIIRRPFTLGIARGMAPPEVWASPVFYRVNVVITAVWAVSFTIAAAVLADVLVVNPHATALLITVKAASFAVPALFTARYPGIARRRARAAARAGG</sequence>
<keyword evidence="1" id="KW-1133">Transmembrane helix</keyword>
<feature type="transmembrane region" description="Helical" evidence="1">
    <location>
        <begin position="155"/>
        <end position="175"/>
    </location>
</feature>
<dbReference type="OrthoDB" id="3870305at2"/>
<comment type="caution">
    <text evidence="2">The sequence shown here is derived from an EMBL/GenBank/DDBJ whole genome shotgun (WGS) entry which is preliminary data.</text>
</comment>
<evidence type="ECO:0000313" key="3">
    <source>
        <dbReference type="Proteomes" id="UP000265768"/>
    </source>
</evidence>
<evidence type="ECO:0000313" key="2">
    <source>
        <dbReference type="EMBL" id="RJL30924.1"/>
    </source>
</evidence>
<dbReference type="Proteomes" id="UP000265768">
    <property type="component" value="Unassembled WGS sequence"/>
</dbReference>
<gene>
    <name evidence="2" type="ORF">D5H75_21775</name>
</gene>
<keyword evidence="1" id="KW-0812">Transmembrane</keyword>
<feature type="transmembrane region" description="Helical" evidence="1">
    <location>
        <begin position="76"/>
        <end position="99"/>
    </location>
</feature>
<proteinExistence type="predicted"/>
<dbReference type="EMBL" id="QZEY01000008">
    <property type="protein sequence ID" value="RJL30924.1"/>
    <property type="molecule type" value="Genomic_DNA"/>
</dbReference>
<dbReference type="AlphaFoldDB" id="A0A3A4AUC8"/>
<dbReference type="RefSeq" id="WP_119928347.1">
    <property type="nucleotide sequence ID" value="NZ_QZEY01000008.1"/>
</dbReference>